<dbReference type="AlphaFoldDB" id="A0AA35XH79"/>
<evidence type="ECO:0000256" key="2">
    <source>
        <dbReference type="ARBA" id="ARBA00022927"/>
    </source>
</evidence>
<dbReference type="InterPro" id="IPR018222">
    <property type="entry name" value="Nuclear_transport_factor_2_euk"/>
</dbReference>
<proteinExistence type="predicted"/>
<dbReference type="Proteomes" id="UP001174909">
    <property type="component" value="Unassembled WGS sequence"/>
</dbReference>
<organism evidence="6 7">
    <name type="scientific">Geodia barretti</name>
    <name type="common">Barrett's horny sponge</name>
    <dbReference type="NCBI Taxonomy" id="519541"/>
    <lineage>
        <taxon>Eukaryota</taxon>
        <taxon>Metazoa</taxon>
        <taxon>Porifera</taxon>
        <taxon>Demospongiae</taxon>
        <taxon>Heteroscleromorpha</taxon>
        <taxon>Tetractinellida</taxon>
        <taxon>Astrophorina</taxon>
        <taxon>Geodiidae</taxon>
        <taxon>Geodia</taxon>
    </lineage>
</organism>
<evidence type="ECO:0000313" key="7">
    <source>
        <dbReference type="Proteomes" id="UP001174909"/>
    </source>
</evidence>
<dbReference type="InterPro" id="IPR032710">
    <property type="entry name" value="NTF2-like_dom_sf"/>
</dbReference>
<dbReference type="EMBL" id="CASHTH010003924">
    <property type="protein sequence ID" value="CAI8051385.1"/>
    <property type="molecule type" value="Genomic_DNA"/>
</dbReference>
<dbReference type="PANTHER" id="PTHR12612">
    <property type="entry name" value="NUCLEAR TRANSPORT FACTOR 2"/>
    <property type="match status" value="1"/>
</dbReference>
<dbReference type="Gene3D" id="3.10.450.50">
    <property type="match status" value="1"/>
</dbReference>
<comment type="function">
    <text evidence="4">Has a role in nuclear-cytoplasmic transport of proteins and mRNAs.</text>
</comment>
<keyword evidence="3 4" id="KW-0539">Nucleus</keyword>
<dbReference type="InterPro" id="IPR045875">
    <property type="entry name" value="NTF2"/>
</dbReference>
<dbReference type="Pfam" id="PF02136">
    <property type="entry name" value="NTF2"/>
    <property type="match status" value="1"/>
</dbReference>
<keyword evidence="1 4" id="KW-0813">Transport</keyword>
<dbReference type="PROSITE" id="PS50177">
    <property type="entry name" value="NTF2_DOMAIN"/>
    <property type="match status" value="1"/>
</dbReference>
<feature type="domain" description="NTF2" evidence="5">
    <location>
        <begin position="17"/>
        <end position="132"/>
    </location>
</feature>
<dbReference type="SUPFAM" id="SSF54427">
    <property type="entry name" value="NTF2-like"/>
    <property type="match status" value="1"/>
</dbReference>
<dbReference type="GO" id="GO:0015031">
    <property type="term" value="P:protein transport"/>
    <property type="evidence" value="ECO:0007669"/>
    <property type="project" value="UniProtKB-KW"/>
</dbReference>
<gene>
    <name evidence="6" type="ORF">GBAR_LOCUS28143</name>
</gene>
<dbReference type="GO" id="GO:0051028">
    <property type="term" value="P:mRNA transport"/>
    <property type="evidence" value="ECO:0007669"/>
    <property type="project" value="UniProtKB-UniRule"/>
</dbReference>
<keyword evidence="4" id="KW-0963">Cytoplasm</keyword>
<evidence type="ECO:0000259" key="5">
    <source>
        <dbReference type="PROSITE" id="PS50177"/>
    </source>
</evidence>
<evidence type="ECO:0000256" key="1">
    <source>
        <dbReference type="ARBA" id="ARBA00022448"/>
    </source>
</evidence>
<dbReference type="InterPro" id="IPR002075">
    <property type="entry name" value="NTF2_dom"/>
</dbReference>
<comment type="caution">
    <text evidence="6">The sequence shown here is derived from an EMBL/GenBank/DDBJ whole genome shotgun (WGS) entry which is preliminary data.</text>
</comment>
<evidence type="ECO:0000256" key="3">
    <source>
        <dbReference type="ARBA" id="ARBA00023242"/>
    </source>
</evidence>
<accession>A0AA35XH79</accession>
<protein>
    <recommendedName>
        <fullName evidence="4">NTF2-related export protein</fullName>
    </recommendedName>
</protein>
<dbReference type="GO" id="GO:0005634">
    <property type="term" value="C:nucleus"/>
    <property type="evidence" value="ECO:0007669"/>
    <property type="project" value="UniProtKB-SubCell"/>
</dbReference>
<dbReference type="FunFam" id="3.10.450.50:FF:000006">
    <property type="entry name" value="NTF2-related export protein 2 isoform 1"/>
    <property type="match status" value="1"/>
</dbReference>
<keyword evidence="2 4" id="KW-0653">Protein transport</keyword>
<keyword evidence="7" id="KW-1185">Reference proteome</keyword>
<sequence length="134" mass="15407">MASALKFPAKLSEATEAGDKFVRLFYETFDKRRQVIKGLYSETSFLVWNGHTKSGVEDINTFYQNLPSSQHSIQSFDCQPVSDDHSQTTVLVCCEGEVCYDERQSNRHTFSQNFLLVKQSDVWKVGSDCFRFLE</sequence>
<dbReference type="GO" id="GO:0005737">
    <property type="term" value="C:cytoplasm"/>
    <property type="evidence" value="ECO:0007669"/>
    <property type="project" value="UniProtKB-SubCell"/>
</dbReference>
<name>A0AA35XH79_GEOBA</name>
<evidence type="ECO:0000256" key="4">
    <source>
        <dbReference type="RuleBase" id="RU369002"/>
    </source>
</evidence>
<comment type="subcellular location">
    <subcellularLocation>
        <location evidence="4">Cytoplasm</location>
    </subcellularLocation>
    <subcellularLocation>
        <location evidence="4">Nucleus</location>
    </subcellularLocation>
</comment>
<evidence type="ECO:0000313" key="6">
    <source>
        <dbReference type="EMBL" id="CAI8051385.1"/>
    </source>
</evidence>
<reference evidence="6" key="1">
    <citation type="submission" date="2023-03" db="EMBL/GenBank/DDBJ databases">
        <authorList>
            <person name="Steffen K."/>
            <person name="Cardenas P."/>
        </authorList>
    </citation>
    <scope>NUCLEOTIDE SEQUENCE</scope>
</reference>
<dbReference type="GO" id="GO:0006913">
    <property type="term" value="P:nucleocytoplasmic transport"/>
    <property type="evidence" value="ECO:0007669"/>
    <property type="project" value="UniProtKB-UniRule"/>
</dbReference>
<dbReference type="CDD" id="cd00780">
    <property type="entry name" value="NTF2"/>
    <property type="match status" value="1"/>
</dbReference>